<dbReference type="EMBL" id="BARU01014940">
    <property type="protein sequence ID" value="GAH38496.1"/>
    <property type="molecule type" value="Genomic_DNA"/>
</dbReference>
<organism evidence="1">
    <name type="scientific">marine sediment metagenome</name>
    <dbReference type="NCBI Taxonomy" id="412755"/>
    <lineage>
        <taxon>unclassified sequences</taxon>
        <taxon>metagenomes</taxon>
        <taxon>ecological metagenomes</taxon>
    </lineage>
</organism>
<feature type="non-terminal residue" evidence="1">
    <location>
        <position position="129"/>
    </location>
</feature>
<proteinExistence type="predicted"/>
<comment type="caution">
    <text evidence="1">The sequence shown here is derived from an EMBL/GenBank/DDBJ whole genome shotgun (WGS) entry which is preliminary data.</text>
</comment>
<feature type="non-terminal residue" evidence="1">
    <location>
        <position position="1"/>
    </location>
</feature>
<protein>
    <submittedName>
        <fullName evidence="1">Uncharacterized protein</fullName>
    </submittedName>
</protein>
<dbReference type="AlphaFoldDB" id="X1EYQ5"/>
<accession>X1EYQ5</accession>
<reference evidence="1" key="1">
    <citation type="journal article" date="2014" name="Front. Microbiol.">
        <title>High frequency of phylogenetically diverse reductive dehalogenase-homologous genes in deep subseafloor sedimentary metagenomes.</title>
        <authorList>
            <person name="Kawai M."/>
            <person name="Futagami T."/>
            <person name="Toyoda A."/>
            <person name="Takaki Y."/>
            <person name="Nishi S."/>
            <person name="Hori S."/>
            <person name="Arai W."/>
            <person name="Tsubouchi T."/>
            <person name="Morono Y."/>
            <person name="Uchiyama I."/>
            <person name="Ito T."/>
            <person name="Fujiyama A."/>
            <person name="Inagaki F."/>
            <person name="Takami H."/>
        </authorList>
    </citation>
    <scope>NUCLEOTIDE SEQUENCE</scope>
    <source>
        <strain evidence="1">Expedition CK06-06</strain>
    </source>
</reference>
<gene>
    <name evidence="1" type="ORF">S03H2_26044</name>
</gene>
<name>X1EYQ5_9ZZZZ</name>
<sequence length="129" mass="14454">LIERDEATLWRWQAKLKNVVAPHTVDALEFLPTDLTFEVAYPWGQLEGDLNFFLDTGFFLDDGLFFDDENFTTQVGAGSFVIDNDGSDRIRRGALIIDGVSVSPRIDNFTTGEFISFPGVTVLSTKQMI</sequence>
<evidence type="ECO:0000313" key="1">
    <source>
        <dbReference type="EMBL" id="GAH38496.1"/>
    </source>
</evidence>